<evidence type="ECO:0000313" key="3">
    <source>
        <dbReference type="Proteomes" id="UP001172702"/>
    </source>
</evidence>
<dbReference type="Proteomes" id="UP001172702">
    <property type="component" value="Unassembled WGS sequence"/>
</dbReference>
<accession>A0ABT8H5L1</accession>
<keyword evidence="3" id="KW-1185">Reference proteome</keyword>
<feature type="domain" description="SnoaL-like" evidence="1">
    <location>
        <begin position="15"/>
        <end position="114"/>
    </location>
</feature>
<dbReference type="SUPFAM" id="SSF54427">
    <property type="entry name" value="NTF2-like"/>
    <property type="match status" value="1"/>
</dbReference>
<evidence type="ECO:0000313" key="2">
    <source>
        <dbReference type="EMBL" id="MDN4507224.1"/>
    </source>
</evidence>
<evidence type="ECO:0000259" key="1">
    <source>
        <dbReference type="Pfam" id="PF12680"/>
    </source>
</evidence>
<gene>
    <name evidence="2" type="ORF">QYF62_14320</name>
</gene>
<sequence>MSERGAGEVDPREVVRALVEAAFAGDVETAQSWCTPDVVLTIEGTQTVRGHEGLRHVIEFNQDVSTDVSVDIHHVLGSGDVAALNRTTHLTIGGVALKVEVGSFFALRDGLVAAWTDYQDMQDVARALGH</sequence>
<dbReference type="RefSeq" id="WP_235027712.1">
    <property type="nucleotide sequence ID" value="NZ_JAPWIO010000021.1"/>
</dbReference>
<name>A0ABT8H5L1_9ACTN</name>
<dbReference type="Pfam" id="PF12680">
    <property type="entry name" value="SnoaL_2"/>
    <property type="match status" value="1"/>
</dbReference>
<dbReference type="EMBL" id="JAUHTB010000020">
    <property type="protein sequence ID" value="MDN4507224.1"/>
    <property type="molecule type" value="Genomic_DNA"/>
</dbReference>
<dbReference type="InterPro" id="IPR032710">
    <property type="entry name" value="NTF2-like_dom_sf"/>
</dbReference>
<organism evidence="2 3">
    <name type="scientific">Dietzia maris</name>
    <dbReference type="NCBI Taxonomy" id="37915"/>
    <lineage>
        <taxon>Bacteria</taxon>
        <taxon>Bacillati</taxon>
        <taxon>Actinomycetota</taxon>
        <taxon>Actinomycetes</taxon>
        <taxon>Mycobacteriales</taxon>
        <taxon>Dietziaceae</taxon>
        <taxon>Dietzia</taxon>
    </lineage>
</organism>
<comment type="caution">
    <text evidence="2">The sequence shown here is derived from an EMBL/GenBank/DDBJ whole genome shotgun (WGS) entry which is preliminary data.</text>
</comment>
<reference evidence="2 3" key="1">
    <citation type="submission" date="2023-07" db="EMBL/GenBank/DDBJ databases">
        <title>Strategy for survival of the halotoleranting strain Dietzia MX2 from the Yakshinskoe mineral salts deposit.</title>
        <authorList>
            <person name="Kharitonova M.A."/>
            <person name="Kupriyanova-Ashina F.G."/>
            <person name="Shakirov T.R."/>
            <person name="Vafina M.S."/>
            <person name="Ilinskaya O.N."/>
        </authorList>
    </citation>
    <scope>NUCLEOTIDE SEQUENCE [LARGE SCALE GENOMIC DNA]</scope>
    <source>
        <strain evidence="2 3">MX2</strain>
    </source>
</reference>
<protein>
    <submittedName>
        <fullName evidence="2">Nuclear transport factor 2 family protein</fullName>
    </submittedName>
</protein>
<dbReference type="InterPro" id="IPR037401">
    <property type="entry name" value="SnoaL-like"/>
</dbReference>
<proteinExistence type="predicted"/>
<dbReference type="Gene3D" id="3.10.450.50">
    <property type="match status" value="1"/>
</dbReference>